<protein>
    <submittedName>
        <fullName evidence="1">Uncharacterized protein</fullName>
    </submittedName>
</protein>
<keyword evidence="2" id="KW-1185">Reference proteome</keyword>
<dbReference type="Proteomes" id="UP000688137">
    <property type="component" value="Unassembled WGS sequence"/>
</dbReference>
<accession>A0A8S1PQQ2</accession>
<dbReference type="EMBL" id="CAJJDM010000129">
    <property type="protein sequence ID" value="CAD8105234.1"/>
    <property type="molecule type" value="Genomic_DNA"/>
</dbReference>
<name>A0A8S1PQQ2_PARPR</name>
<evidence type="ECO:0000313" key="2">
    <source>
        <dbReference type="Proteomes" id="UP000688137"/>
    </source>
</evidence>
<organism evidence="1 2">
    <name type="scientific">Paramecium primaurelia</name>
    <dbReference type="NCBI Taxonomy" id="5886"/>
    <lineage>
        <taxon>Eukaryota</taxon>
        <taxon>Sar</taxon>
        <taxon>Alveolata</taxon>
        <taxon>Ciliophora</taxon>
        <taxon>Intramacronucleata</taxon>
        <taxon>Oligohymenophorea</taxon>
        <taxon>Peniculida</taxon>
        <taxon>Parameciidae</taxon>
        <taxon>Paramecium</taxon>
    </lineage>
</organism>
<comment type="caution">
    <text evidence="1">The sequence shown here is derived from an EMBL/GenBank/DDBJ whole genome shotgun (WGS) entry which is preliminary data.</text>
</comment>
<gene>
    <name evidence="1" type="ORF">PPRIM_AZ9-3.1.T1260126</name>
</gene>
<proteinExistence type="predicted"/>
<dbReference type="AlphaFoldDB" id="A0A8S1PQQ2"/>
<reference evidence="1" key="1">
    <citation type="submission" date="2021-01" db="EMBL/GenBank/DDBJ databases">
        <authorList>
            <consortium name="Genoscope - CEA"/>
            <person name="William W."/>
        </authorList>
    </citation>
    <scope>NUCLEOTIDE SEQUENCE</scope>
</reference>
<evidence type="ECO:0000313" key="1">
    <source>
        <dbReference type="EMBL" id="CAD8105234.1"/>
    </source>
</evidence>
<sequence length="64" mass="7692">MLQIIPQLSLLIIIMIGGNINDMKKGYTEETPYLRNEKSIRFFYEQIKQYCKQWCQPLLQILQI</sequence>